<dbReference type="InterPro" id="IPR032466">
    <property type="entry name" value="Metal_Hydrolase"/>
</dbReference>
<dbReference type="SUPFAM" id="SSF51338">
    <property type="entry name" value="Composite domain of metallo-dependent hydrolases"/>
    <property type="match status" value="1"/>
</dbReference>
<dbReference type="PANTHER" id="PTHR43668:SF2">
    <property type="entry name" value="ALLANTOINASE"/>
    <property type="match status" value="1"/>
</dbReference>
<dbReference type="OrthoDB" id="5687299at2"/>
<dbReference type="GO" id="GO:0046872">
    <property type="term" value="F:metal ion binding"/>
    <property type="evidence" value="ECO:0007669"/>
    <property type="project" value="InterPro"/>
</dbReference>
<dbReference type="CDD" id="cd01317">
    <property type="entry name" value="DHOase_IIa"/>
    <property type="match status" value="1"/>
</dbReference>
<sequence length="414" mass="44535">MSVIQIENVRVLDPVHQRDQVTTVYIENGRLVNAASAPVSEVIDATGHWLMPTMVDLCARLREPGQQQHGTLKSEGHAARANGILHVFTPPDSKPIVQDNGALIHGLVEKAQLDGGIYLKIIGAQTQGLLGKQPANMAALKKGGCASVSNAYAPFADDDVVLRTLEYAAGLDLTVVFYAEEPEIAKDGCVHEGFTASRQGLAMIPALAETVAIAKYLLMIEATGVRAHFGLLSSGASIALIAAAKAKGLAVSCDVAMHQLHLTDTEIDGFNALAHVRPPLRAEQDKQQLRAALKAGVIDAICTHHEPLNASAKLAPFAETESGISAFDSYVALGIQLVNEGLFEPLQWVEKVTVAPARVAQIFEQWQQQAGWVLVDPKLQWRLDQDSMLSHGKNTPLLNQNLTGKVRRSFIPSL</sequence>
<keyword evidence="3" id="KW-0808">Transferase</keyword>
<reference evidence="3 4" key="1">
    <citation type="submission" date="2016-08" db="EMBL/GenBank/DDBJ databases">
        <authorList>
            <person name="Seilhamer J.J."/>
        </authorList>
    </citation>
    <scope>NUCLEOTIDE SEQUENCE [LARGE SCALE GENOMIC DNA]</scope>
    <source>
        <strain evidence="3 4">BRTC-1</strain>
    </source>
</reference>
<dbReference type="RefSeq" id="WP_067553819.1">
    <property type="nucleotide sequence ID" value="NZ_CP016895.1"/>
</dbReference>
<accession>A0A1B2LYQ8</accession>
<dbReference type="GO" id="GO:0004038">
    <property type="term" value="F:allantoinase activity"/>
    <property type="evidence" value="ECO:0007669"/>
    <property type="project" value="TreeGrafter"/>
</dbReference>
<dbReference type="GO" id="GO:0004151">
    <property type="term" value="F:dihydroorotase activity"/>
    <property type="evidence" value="ECO:0007669"/>
    <property type="project" value="InterPro"/>
</dbReference>
<organism evidence="3 4">
    <name type="scientific">Acinetobacter larvae</name>
    <dbReference type="NCBI Taxonomy" id="1789224"/>
    <lineage>
        <taxon>Bacteria</taxon>
        <taxon>Pseudomonadati</taxon>
        <taxon>Pseudomonadota</taxon>
        <taxon>Gammaproteobacteria</taxon>
        <taxon>Moraxellales</taxon>
        <taxon>Moraxellaceae</taxon>
        <taxon>Acinetobacter</taxon>
    </lineage>
</organism>
<gene>
    <name evidence="3" type="ORF">BFG52_06675</name>
</gene>
<dbReference type="SUPFAM" id="SSF51556">
    <property type="entry name" value="Metallo-dependent hydrolases"/>
    <property type="match status" value="1"/>
</dbReference>
<dbReference type="Gene3D" id="2.30.40.10">
    <property type="entry name" value="Urease, subunit C, domain 1"/>
    <property type="match status" value="1"/>
</dbReference>
<dbReference type="GO" id="GO:0006221">
    <property type="term" value="P:pyrimidine nucleotide biosynthetic process"/>
    <property type="evidence" value="ECO:0007669"/>
    <property type="project" value="UniProtKB-KW"/>
</dbReference>
<dbReference type="InterPro" id="IPR004722">
    <property type="entry name" value="DHOase"/>
</dbReference>
<dbReference type="Proteomes" id="UP000093391">
    <property type="component" value="Chromosome"/>
</dbReference>
<dbReference type="InterPro" id="IPR050138">
    <property type="entry name" value="DHOase/Allantoinase_Hydrolase"/>
</dbReference>
<name>A0A1B2LYQ8_9GAMM</name>
<dbReference type="Pfam" id="PF12890">
    <property type="entry name" value="DHOase"/>
    <property type="match status" value="1"/>
</dbReference>
<evidence type="ECO:0000313" key="4">
    <source>
        <dbReference type="Proteomes" id="UP000093391"/>
    </source>
</evidence>
<evidence type="ECO:0000256" key="1">
    <source>
        <dbReference type="ARBA" id="ARBA00022975"/>
    </source>
</evidence>
<dbReference type="InterPro" id="IPR011059">
    <property type="entry name" value="Metal-dep_hydrolase_composite"/>
</dbReference>
<keyword evidence="4" id="KW-1185">Reference proteome</keyword>
<proteinExistence type="predicted"/>
<dbReference type="STRING" id="1789224.BFG52_06675"/>
<evidence type="ECO:0000313" key="3">
    <source>
        <dbReference type="EMBL" id="AOA58065.1"/>
    </source>
</evidence>
<keyword evidence="1" id="KW-0665">Pyrimidine biosynthesis</keyword>
<dbReference type="Gene3D" id="3.20.20.140">
    <property type="entry name" value="Metal-dependent hydrolases"/>
    <property type="match status" value="1"/>
</dbReference>
<dbReference type="GO" id="GO:0016740">
    <property type="term" value="F:transferase activity"/>
    <property type="evidence" value="ECO:0007669"/>
    <property type="project" value="UniProtKB-KW"/>
</dbReference>
<evidence type="ECO:0000259" key="2">
    <source>
        <dbReference type="Pfam" id="PF12890"/>
    </source>
</evidence>
<dbReference type="KEGG" id="ala:BFG52_06675"/>
<protein>
    <submittedName>
        <fullName evidence="3">Aspartate carbamoyltransferase</fullName>
    </submittedName>
</protein>
<dbReference type="GO" id="GO:0005737">
    <property type="term" value="C:cytoplasm"/>
    <property type="evidence" value="ECO:0007669"/>
    <property type="project" value="TreeGrafter"/>
</dbReference>
<feature type="domain" description="Dihydroorotase catalytic" evidence="2">
    <location>
        <begin position="48"/>
        <end position="234"/>
    </location>
</feature>
<dbReference type="GO" id="GO:0006145">
    <property type="term" value="P:purine nucleobase catabolic process"/>
    <property type="evidence" value="ECO:0007669"/>
    <property type="project" value="TreeGrafter"/>
</dbReference>
<dbReference type="PANTHER" id="PTHR43668">
    <property type="entry name" value="ALLANTOINASE"/>
    <property type="match status" value="1"/>
</dbReference>
<dbReference type="EMBL" id="CP016895">
    <property type="protein sequence ID" value="AOA58065.1"/>
    <property type="molecule type" value="Genomic_DNA"/>
</dbReference>
<dbReference type="AlphaFoldDB" id="A0A1B2LYQ8"/>
<dbReference type="InterPro" id="IPR024403">
    <property type="entry name" value="DHOase_cat"/>
</dbReference>